<gene>
    <name evidence="7" type="ORF">CSC94_04995</name>
</gene>
<evidence type="ECO:0000256" key="1">
    <source>
        <dbReference type="ARBA" id="ARBA00004651"/>
    </source>
</evidence>
<feature type="transmembrane region" description="Helical" evidence="6">
    <location>
        <begin position="281"/>
        <end position="306"/>
    </location>
</feature>
<evidence type="ECO:0000256" key="3">
    <source>
        <dbReference type="ARBA" id="ARBA00022692"/>
    </source>
</evidence>
<keyword evidence="4 6" id="KW-1133">Transmembrane helix</keyword>
<feature type="transmembrane region" description="Helical" evidence="6">
    <location>
        <begin position="6"/>
        <end position="30"/>
    </location>
</feature>
<dbReference type="Pfam" id="PF02690">
    <property type="entry name" value="Na_Pi_cotrans"/>
    <property type="match status" value="2"/>
</dbReference>
<evidence type="ECO:0000313" key="8">
    <source>
        <dbReference type="Proteomes" id="UP000221168"/>
    </source>
</evidence>
<keyword evidence="3 6" id="KW-0812">Transmembrane</keyword>
<dbReference type="NCBIfam" id="NF037997">
    <property type="entry name" value="Na_Pi_symport"/>
    <property type="match status" value="1"/>
</dbReference>
<evidence type="ECO:0000256" key="2">
    <source>
        <dbReference type="ARBA" id="ARBA00022475"/>
    </source>
</evidence>
<evidence type="ECO:0000256" key="5">
    <source>
        <dbReference type="ARBA" id="ARBA00023136"/>
    </source>
</evidence>
<dbReference type="OrthoDB" id="9763003at2"/>
<dbReference type="InterPro" id="IPR003841">
    <property type="entry name" value="Na/Pi_transpt"/>
</dbReference>
<evidence type="ECO:0000313" key="7">
    <source>
        <dbReference type="EMBL" id="PHP68026.1"/>
    </source>
</evidence>
<sequence>MIDDVLIALGGVGLFLLGIRMLTGGLRGLAGGMLRRLLARFTTNATTGAATGAVLTAIIQSSSATTVTAVGLVGAGFLTFPQALGIVLGANIGTTATGWIIAAIGFKLELGLIAMPLLVIGVVATMFAPGRWRQAGEALAGFSLLFIGVDTMQRGMAGFEGLFTLDSLSSGTIAGRLELVALGVAITLVTHSSSAGVATALTALAVGTISLPQAAAMVIGMNVGTTFDAVLATLGGSAAVRRTGVAHMVFNLGTGILAFFLLDLFSAVAAPRIHGPGDEQFALVAFHTVFNVLGVLLVLPFAGAFARFMEALVPDRAPSLTGMLDKRLLTDAPAACDAATACARAVSAELEHHVRAALTGLARHRVPDQDLERIRQALETLTDFVAGIPPTPSPSRVRDRISALLHVLDHLHRLLRRCENDERLSILPHDRRLRRLGRVLAALISGTGDLDDTARAARYARMEALIRRQEEAFRMDVISHASPVPATMHEIAMRLDAMRWLHRTAAHLSRIHFHMVVAADVPARQGEGEPAPAAVAG</sequence>
<protein>
    <submittedName>
        <fullName evidence="7">Na/Pi cotransporter</fullName>
    </submittedName>
</protein>
<keyword evidence="2" id="KW-1003">Cell membrane</keyword>
<dbReference type="Proteomes" id="UP000221168">
    <property type="component" value="Unassembled WGS sequence"/>
</dbReference>
<dbReference type="GO" id="GO:0044341">
    <property type="term" value="P:sodium-dependent phosphate transport"/>
    <property type="evidence" value="ECO:0007669"/>
    <property type="project" value="InterPro"/>
</dbReference>
<reference evidence="7 8" key="1">
    <citation type="submission" date="2017-10" db="EMBL/GenBank/DDBJ databases">
        <title>Sedimentibacterium mangrovi gen. nov., sp. nov., a novel member of family Phyllobacteriacea isolated from mangrove sediment.</title>
        <authorList>
            <person name="Liao H."/>
            <person name="Tian Y."/>
        </authorList>
    </citation>
    <scope>NUCLEOTIDE SEQUENCE [LARGE SCALE GENOMIC DNA]</scope>
    <source>
        <strain evidence="7 8">X9-2-2</strain>
    </source>
</reference>
<accession>A0A2G1QR72</accession>
<dbReference type="GO" id="GO:0005886">
    <property type="term" value="C:plasma membrane"/>
    <property type="evidence" value="ECO:0007669"/>
    <property type="project" value="UniProtKB-SubCell"/>
</dbReference>
<dbReference type="GO" id="GO:0005436">
    <property type="term" value="F:sodium:phosphate symporter activity"/>
    <property type="evidence" value="ECO:0007669"/>
    <property type="project" value="InterPro"/>
</dbReference>
<keyword evidence="5 6" id="KW-0472">Membrane</keyword>
<feature type="transmembrane region" description="Helical" evidence="6">
    <location>
        <begin position="248"/>
        <end position="269"/>
    </location>
</feature>
<dbReference type="PANTHER" id="PTHR10010">
    <property type="entry name" value="SOLUTE CARRIER FAMILY 34 SODIUM PHOSPHATE , MEMBER 2-RELATED"/>
    <property type="match status" value="1"/>
</dbReference>
<dbReference type="EMBL" id="PDVP01000002">
    <property type="protein sequence ID" value="PHP68026.1"/>
    <property type="molecule type" value="Genomic_DNA"/>
</dbReference>
<name>A0A2G1QR72_9HYPH</name>
<proteinExistence type="predicted"/>
<comment type="caution">
    <text evidence="7">The sequence shown here is derived from an EMBL/GenBank/DDBJ whole genome shotgun (WGS) entry which is preliminary data.</text>
</comment>
<keyword evidence="8" id="KW-1185">Reference proteome</keyword>
<feature type="transmembrane region" description="Helical" evidence="6">
    <location>
        <begin position="179"/>
        <end position="209"/>
    </location>
</feature>
<feature type="transmembrane region" description="Helical" evidence="6">
    <location>
        <begin position="215"/>
        <end position="236"/>
    </location>
</feature>
<organism evidence="7 8">
    <name type="scientific">Zhengella mangrovi</name>
    <dbReference type="NCBI Taxonomy" id="1982044"/>
    <lineage>
        <taxon>Bacteria</taxon>
        <taxon>Pseudomonadati</taxon>
        <taxon>Pseudomonadota</taxon>
        <taxon>Alphaproteobacteria</taxon>
        <taxon>Hyphomicrobiales</taxon>
        <taxon>Notoacmeibacteraceae</taxon>
        <taxon>Zhengella</taxon>
    </lineage>
</organism>
<evidence type="ECO:0000256" key="4">
    <source>
        <dbReference type="ARBA" id="ARBA00022989"/>
    </source>
</evidence>
<dbReference type="PANTHER" id="PTHR10010:SF46">
    <property type="entry name" value="SODIUM-DEPENDENT PHOSPHATE TRANSPORT PROTEIN 2B"/>
    <property type="match status" value="1"/>
</dbReference>
<comment type="subcellular location">
    <subcellularLocation>
        <location evidence="1">Cell membrane</location>
        <topology evidence="1">Multi-pass membrane protein</topology>
    </subcellularLocation>
</comment>
<dbReference type="AlphaFoldDB" id="A0A2G1QR72"/>
<dbReference type="RefSeq" id="WP_099304417.1">
    <property type="nucleotide sequence ID" value="NZ_PDVP01000002.1"/>
</dbReference>
<evidence type="ECO:0000256" key="6">
    <source>
        <dbReference type="SAM" id="Phobius"/>
    </source>
</evidence>